<dbReference type="SUPFAM" id="SSF48576">
    <property type="entry name" value="Terpenoid synthases"/>
    <property type="match status" value="1"/>
</dbReference>
<dbReference type="KEGG" id="pco:PHACADRAFT_251020"/>
<dbReference type="GeneID" id="18915092"/>
<keyword evidence="2" id="KW-0456">Lyase</keyword>
<dbReference type="GO" id="GO:0016838">
    <property type="term" value="F:carbon-oxygen lyase activity, acting on phosphates"/>
    <property type="evidence" value="ECO:0007669"/>
    <property type="project" value="InterPro"/>
</dbReference>
<dbReference type="Pfam" id="PF06330">
    <property type="entry name" value="TRI5"/>
    <property type="match status" value="1"/>
</dbReference>
<organism evidence="4 5">
    <name type="scientific">Phanerochaete carnosa (strain HHB-10118-sp)</name>
    <name type="common">White-rot fungus</name>
    <name type="synonym">Peniophora carnosa</name>
    <dbReference type="NCBI Taxonomy" id="650164"/>
    <lineage>
        <taxon>Eukaryota</taxon>
        <taxon>Fungi</taxon>
        <taxon>Dikarya</taxon>
        <taxon>Basidiomycota</taxon>
        <taxon>Agaricomycotina</taxon>
        <taxon>Agaricomycetes</taxon>
        <taxon>Polyporales</taxon>
        <taxon>Phanerochaetaceae</taxon>
        <taxon>Phanerochaete</taxon>
    </lineage>
</organism>
<accession>K5WLQ7</accession>
<keyword evidence="3" id="KW-0812">Transmembrane</keyword>
<sequence length="174" mass="19654">MHEFFHPYGATIIITGTVQFVACSLVDRETKAMSLHPSACGYPLYKRARNGIGEGYSYCIWDKTHFPDVSSYIQAIPEATAISLLVNDLCSFYKEELVGEKNNFVHDRACVTSKDLEATLMDTLEDAVDAVNRGREILQGEKERQAWESHVMGYVAFHFISPRYKLKELFSTSG</sequence>
<keyword evidence="5" id="KW-1185">Reference proteome</keyword>
<dbReference type="Proteomes" id="UP000008370">
    <property type="component" value="Unassembled WGS sequence"/>
</dbReference>
<dbReference type="Gene3D" id="1.10.600.10">
    <property type="entry name" value="Farnesyl Diphosphate Synthase"/>
    <property type="match status" value="1"/>
</dbReference>
<dbReference type="InterPro" id="IPR024652">
    <property type="entry name" value="Trichodiene_synth"/>
</dbReference>
<name>K5WLQ7_PHACS</name>
<proteinExistence type="inferred from homology"/>
<dbReference type="HOGENOM" id="CLU_052212_2_1_1"/>
<dbReference type="OrthoDB" id="2998174at2759"/>
<dbReference type="EMBL" id="JH930469">
    <property type="protein sequence ID" value="EKM60124.1"/>
    <property type="molecule type" value="Genomic_DNA"/>
</dbReference>
<reference evidence="4 5" key="1">
    <citation type="journal article" date="2012" name="BMC Genomics">
        <title>Comparative genomics of the white-rot fungi, Phanerochaete carnosa and P. chrysosporium, to elucidate the genetic basis of the distinct wood types they colonize.</title>
        <authorList>
            <person name="Suzuki H."/>
            <person name="MacDonald J."/>
            <person name="Syed K."/>
            <person name="Salamov A."/>
            <person name="Hori C."/>
            <person name="Aerts A."/>
            <person name="Henrissat B."/>
            <person name="Wiebenga A."/>
            <person name="vanKuyk P.A."/>
            <person name="Barry K."/>
            <person name="Lindquist E."/>
            <person name="LaButti K."/>
            <person name="Lapidus A."/>
            <person name="Lucas S."/>
            <person name="Coutinho P."/>
            <person name="Gong Y."/>
            <person name="Samejima M."/>
            <person name="Mahadevan R."/>
            <person name="Abou-Zaid M."/>
            <person name="de Vries R.P."/>
            <person name="Igarashi K."/>
            <person name="Yadav J.S."/>
            <person name="Grigoriev I.V."/>
            <person name="Master E.R."/>
        </authorList>
    </citation>
    <scope>NUCLEOTIDE SEQUENCE [LARGE SCALE GENOMIC DNA]</scope>
    <source>
        <strain evidence="4 5">HHB-10118-sp</strain>
    </source>
</reference>
<dbReference type="AlphaFoldDB" id="K5WLQ7"/>
<protein>
    <recommendedName>
        <fullName evidence="6">Terpene synthase</fullName>
    </recommendedName>
</protein>
<keyword evidence="3" id="KW-0472">Membrane</keyword>
<dbReference type="RefSeq" id="XP_007392668.1">
    <property type="nucleotide sequence ID" value="XM_007392606.1"/>
</dbReference>
<dbReference type="InterPro" id="IPR008949">
    <property type="entry name" value="Isoprenoid_synthase_dom_sf"/>
</dbReference>
<comment type="similarity">
    <text evidence="1">Belongs to the trichodiene synthase family.</text>
</comment>
<evidence type="ECO:0000256" key="3">
    <source>
        <dbReference type="SAM" id="Phobius"/>
    </source>
</evidence>
<keyword evidence="3" id="KW-1133">Transmembrane helix</keyword>
<evidence type="ECO:0000313" key="5">
    <source>
        <dbReference type="Proteomes" id="UP000008370"/>
    </source>
</evidence>
<evidence type="ECO:0000313" key="4">
    <source>
        <dbReference type="EMBL" id="EKM60124.1"/>
    </source>
</evidence>
<dbReference type="InParanoid" id="K5WLQ7"/>
<feature type="transmembrane region" description="Helical" evidence="3">
    <location>
        <begin position="6"/>
        <end position="26"/>
    </location>
</feature>
<evidence type="ECO:0000256" key="2">
    <source>
        <dbReference type="ARBA" id="ARBA00023239"/>
    </source>
</evidence>
<gene>
    <name evidence="4" type="ORF">PHACADRAFT_251020</name>
</gene>
<evidence type="ECO:0008006" key="6">
    <source>
        <dbReference type="Google" id="ProtNLM"/>
    </source>
</evidence>
<evidence type="ECO:0000256" key="1">
    <source>
        <dbReference type="ARBA" id="ARBA00007946"/>
    </source>
</evidence>